<comment type="caution">
    <text evidence="3">The sequence shown here is derived from an EMBL/GenBank/DDBJ whole genome shotgun (WGS) entry which is preliminary data.</text>
</comment>
<dbReference type="RefSeq" id="WP_154383745.1">
    <property type="nucleotide sequence ID" value="NZ_WKJK01000043.1"/>
</dbReference>
<organism evidence="3 4">
    <name type="scientific">Duganella guangzhouensis</name>
    <dbReference type="NCBI Taxonomy" id="2666084"/>
    <lineage>
        <taxon>Bacteria</taxon>
        <taxon>Pseudomonadati</taxon>
        <taxon>Pseudomonadota</taxon>
        <taxon>Betaproteobacteria</taxon>
        <taxon>Burkholderiales</taxon>
        <taxon>Oxalobacteraceae</taxon>
        <taxon>Telluria group</taxon>
        <taxon>Duganella</taxon>
    </lineage>
</organism>
<feature type="compositionally biased region" description="Basic and acidic residues" evidence="1">
    <location>
        <begin position="138"/>
        <end position="178"/>
    </location>
</feature>
<accession>A0A6I2LCK5</accession>
<keyword evidence="2" id="KW-0732">Signal</keyword>
<keyword evidence="4" id="KW-1185">Reference proteome</keyword>
<reference evidence="3 4" key="1">
    <citation type="submission" date="2019-11" db="EMBL/GenBank/DDBJ databases">
        <title>Novel species isolated from a subtropical stream in China.</title>
        <authorList>
            <person name="Lu H."/>
        </authorList>
    </citation>
    <scope>NUCLEOTIDE SEQUENCE [LARGE SCALE GENOMIC DNA]</scope>
    <source>
        <strain evidence="3 4">FT80W</strain>
    </source>
</reference>
<dbReference type="Pfam" id="PF07813">
    <property type="entry name" value="LTXXQ"/>
    <property type="match status" value="1"/>
</dbReference>
<gene>
    <name evidence="3" type="ORF">GJ699_33490</name>
</gene>
<dbReference type="Proteomes" id="UP000433309">
    <property type="component" value="Unassembled WGS sequence"/>
</dbReference>
<evidence type="ECO:0008006" key="5">
    <source>
        <dbReference type="Google" id="ProtNLM"/>
    </source>
</evidence>
<evidence type="ECO:0000313" key="4">
    <source>
        <dbReference type="Proteomes" id="UP000433309"/>
    </source>
</evidence>
<name>A0A6I2LCK5_9BURK</name>
<dbReference type="InterPro" id="IPR012899">
    <property type="entry name" value="LTXXQ"/>
</dbReference>
<evidence type="ECO:0000256" key="2">
    <source>
        <dbReference type="SAM" id="SignalP"/>
    </source>
</evidence>
<feature type="signal peptide" evidence="2">
    <location>
        <begin position="1"/>
        <end position="22"/>
    </location>
</feature>
<protein>
    <recommendedName>
        <fullName evidence="5">Spy/CpxP family protein refolding chaperone</fullName>
    </recommendedName>
</protein>
<feature type="region of interest" description="Disordered" evidence="1">
    <location>
        <begin position="138"/>
        <end position="186"/>
    </location>
</feature>
<dbReference type="GO" id="GO:0042597">
    <property type="term" value="C:periplasmic space"/>
    <property type="evidence" value="ECO:0007669"/>
    <property type="project" value="InterPro"/>
</dbReference>
<evidence type="ECO:0000256" key="1">
    <source>
        <dbReference type="SAM" id="MobiDB-lite"/>
    </source>
</evidence>
<feature type="chain" id="PRO_5026305208" description="Spy/CpxP family protein refolding chaperone" evidence="2">
    <location>
        <begin position="23"/>
        <end position="186"/>
    </location>
</feature>
<proteinExistence type="predicted"/>
<dbReference type="EMBL" id="WKJK01000043">
    <property type="protein sequence ID" value="MRW94877.1"/>
    <property type="molecule type" value="Genomic_DNA"/>
</dbReference>
<evidence type="ECO:0000313" key="3">
    <source>
        <dbReference type="EMBL" id="MRW94877.1"/>
    </source>
</evidence>
<dbReference type="AlphaFoldDB" id="A0A6I2LCK5"/>
<sequence length="186" mass="20878">MNILRKSILIGFTVLSMAAAHAQETKPAPKQHDARPSKEQMQTRLADMYAKRQARLHDLLKLTTQQESAWATYQAAIKPAALGSDHPEHKPGEKLNAPQRLNLALDMTKKREAFLETRVKAVTAFYAQLNPAQQTLFDEHGLGGGREGWHGRRDQRDHRDFRGGPRGGWGEHGHDQHEGWGGPQRG</sequence>